<proteinExistence type="predicted"/>
<gene>
    <name evidence="2" type="ORF">L2422_06590</name>
</gene>
<dbReference type="Proteomes" id="UP001213015">
    <property type="component" value="Unassembled WGS sequence"/>
</dbReference>
<dbReference type="InterPro" id="IPR006520">
    <property type="entry name" value="Dit_BPSPP_N"/>
</dbReference>
<sequence>MKKFIDTKPTYVANENLSAESVYIDGIPLEDQIDGFTTLNVSGRELVPYKNLTNEVSGADGTMWLSANYGERTIKVKYLLKARSDTEFRQKFELLNFYLSKKQATFKFYDDPLYFWVGTVTAIEDFPVAVNSGISSFTITCNSPFKRRIEAVTFDNKQDGKLRISEPAYWATLPDEIKIVLKARSGNIRLVSPRNLISLTGNFSAGDTVILKPSDSPDNNSEIMLNGIEKFELLDLTSDFENFTLKYKDEVSCNVDADIYIRLRSKHL</sequence>
<dbReference type="NCBIfam" id="TIGR01633">
    <property type="entry name" value="phi3626_gp14_N"/>
    <property type="match status" value="1"/>
</dbReference>
<organism evidence="2 3">
    <name type="scientific">Lactobacillus mulieris</name>
    <dbReference type="NCBI Taxonomy" id="2508708"/>
    <lineage>
        <taxon>Bacteria</taxon>
        <taxon>Bacillati</taxon>
        <taxon>Bacillota</taxon>
        <taxon>Bacilli</taxon>
        <taxon>Lactobacillales</taxon>
        <taxon>Lactobacillaceae</taxon>
        <taxon>Lactobacillus</taxon>
    </lineage>
</organism>
<reference evidence="2" key="1">
    <citation type="submission" date="2022-01" db="EMBL/GenBank/DDBJ databases">
        <title>VMRC isolate genome collection.</title>
        <authorList>
            <person name="France M."/>
            <person name="Rutt L."/>
            <person name="Humphrys M."/>
            <person name="Ravel J."/>
        </authorList>
    </citation>
    <scope>NUCLEOTIDE SEQUENCE</scope>
    <source>
        <strain evidence="2">C0127B5</strain>
    </source>
</reference>
<dbReference type="Gene3D" id="2.60.120.860">
    <property type="match status" value="1"/>
</dbReference>
<dbReference type="Gene3D" id="2.40.30.200">
    <property type="match status" value="1"/>
</dbReference>
<evidence type="ECO:0000313" key="3">
    <source>
        <dbReference type="Proteomes" id="UP001213015"/>
    </source>
</evidence>
<comment type="caution">
    <text evidence="2">The sequence shown here is derived from an EMBL/GenBank/DDBJ whole genome shotgun (WGS) entry which is preliminary data.</text>
</comment>
<evidence type="ECO:0000259" key="1">
    <source>
        <dbReference type="Pfam" id="PF05709"/>
    </source>
</evidence>
<dbReference type="InterPro" id="IPR008841">
    <property type="entry name" value="Siphovirus-type_tail_N"/>
</dbReference>
<dbReference type="EMBL" id="JAKHLF010000011">
    <property type="protein sequence ID" value="MCZ3845160.1"/>
    <property type="molecule type" value="Genomic_DNA"/>
</dbReference>
<dbReference type="Pfam" id="PF05709">
    <property type="entry name" value="Sipho_tail"/>
    <property type="match status" value="1"/>
</dbReference>
<protein>
    <submittedName>
        <fullName evidence="2">Phage tail family protein</fullName>
    </submittedName>
</protein>
<feature type="domain" description="Siphovirus-type tail component RIFT-related" evidence="1">
    <location>
        <begin position="48"/>
        <end position="140"/>
    </location>
</feature>
<dbReference type="RefSeq" id="WP_144887344.1">
    <property type="nucleotide sequence ID" value="NZ_JAAVSE010000003.1"/>
</dbReference>
<accession>A0AAP3GYA1</accession>
<name>A0AAP3GYA1_9LACO</name>
<evidence type="ECO:0000313" key="2">
    <source>
        <dbReference type="EMBL" id="MCZ3845160.1"/>
    </source>
</evidence>
<dbReference type="AlphaFoldDB" id="A0AAP3GYA1"/>